<keyword evidence="6 11" id="KW-0812">Transmembrane</keyword>
<protein>
    <recommendedName>
        <fullName evidence="3">histidine kinase</fullName>
        <ecNumber evidence="3">2.7.13.3</ecNumber>
    </recommendedName>
</protein>
<comment type="subcellular location">
    <subcellularLocation>
        <location evidence="2">Membrane</location>
    </subcellularLocation>
</comment>
<evidence type="ECO:0000313" key="14">
    <source>
        <dbReference type="EMBL" id="QEO17683.1"/>
    </source>
</evidence>
<keyword evidence="8 11" id="KW-1133">Transmembrane helix</keyword>
<dbReference type="EMBL" id="CP043506">
    <property type="protein sequence ID" value="QEO17683.1"/>
    <property type="molecule type" value="Genomic_DNA"/>
</dbReference>
<dbReference type="PROSITE" id="PS50885">
    <property type="entry name" value="HAMP"/>
    <property type="match status" value="1"/>
</dbReference>
<proteinExistence type="predicted"/>
<dbReference type="Pfam" id="PF00512">
    <property type="entry name" value="HisKA"/>
    <property type="match status" value="1"/>
</dbReference>
<dbReference type="SUPFAM" id="SSF47384">
    <property type="entry name" value="Homodimeric domain of signal transducing histidine kinase"/>
    <property type="match status" value="1"/>
</dbReference>
<evidence type="ECO:0000313" key="15">
    <source>
        <dbReference type="Proteomes" id="UP000324536"/>
    </source>
</evidence>
<evidence type="ECO:0000256" key="9">
    <source>
        <dbReference type="ARBA" id="ARBA00023012"/>
    </source>
</evidence>
<evidence type="ECO:0000256" key="8">
    <source>
        <dbReference type="ARBA" id="ARBA00022989"/>
    </source>
</evidence>
<feature type="transmembrane region" description="Helical" evidence="11">
    <location>
        <begin position="20"/>
        <end position="44"/>
    </location>
</feature>
<dbReference type="InterPro" id="IPR050428">
    <property type="entry name" value="TCS_sensor_his_kinase"/>
</dbReference>
<dbReference type="CDD" id="cd06225">
    <property type="entry name" value="HAMP"/>
    <property type="match status" value="1"/>
</dbReference>
<dbReference type="CDD" id="cd00075">
    <property type="entry name" value="HATPase"/>
    <property type="match status" value="1"/>
</dbReference>
<evidence type="ECO:0000256" key="3">
    <source>
        <dbReference type="ARBA" id="ARBA00012438"/>
    </source>
</evidence>
<evidence type="ECO:0000256" key="6">
    <source>
        <dbReference type="ARBA" id="ARBA00022692"/>
    </source>
</evidence>
<dbReference type="Gene3D" id="1.10.287.130">
    <property type="match status" value="1"/>
</dbReference>
<dbReference type="SMART" id="SM00388">
    <property type="entry name" value="HisKA"/>
    <property type="match status" value="1"/>
</dbReference>
<dbReference type="PRINTS" id="PR00344">
    <property type="entry name" value="BCTRLSENSOR"/>
</dbReference>
<name>A0A5C1YPD5_9PROT</name>
<evidence type="ECO:0000256" key="4">
    <source>
        <dbReference type="ARBA" id="ARBA00022553"/>
    </source>
</evidence>
<keyword evidence="5" id="KW-0808">Transferase</keyword>
<dbReference type="Proteomes" id="UP000324536">
    <property type="component" value="Chromosome"/>
</dbReference>
<dbReference type="AlphaFoldDB" id="A0A5C1YPD5"/>
<keyword evidence="4" id="KW-0597">Phosphoprotein</keyword>
<dbReference type="OrthoDB" id="9815202at2"/>
<keyword evidence="10 11" id="KW-0472">Membrane</keyword>
<keyword evidence="15" id="KW-1185">Reference proteome</keyword>
<dbReference type="RefSeq" id="WP_149279359.1">
    <property type="nucleotide sequence ID" value="NZ_CP043506.1"/>
</dbReference>
<dbReference type="Gene3D" id="3.30.565.10">
    <property type="entry name" value="Histidine kinase-like ATPase, C-terminal domain"/>
    <property type="match status" value="1"/>
</dbReference>
<reference evidence="14 15" key="1">
    <citation type="submission" date="2019-09" db="EMBL/GenBank/DDBJ databases">
        <title>Genome sequencing of strain KACC 21233.</title>
        <authorList>
            <person name="Heo J."/>
            <person name="Kim S.-J."/>
            <person name="Kim J.-S."/>
            <person name="Hong S.-B."/>
            <person name="Kwon S.-W."/>
        </authorList>
    </citation>
    <scope>NUCLEOTIDE SEQUENCE [LARGE SCALE GENOMIC DNA]</scope>
    <source>
        <strain evidence="14 15">KACC 21233</strain>
    </source>
</reference>
<dbReference type="GO" id="GO:0000155">
    <property type="term" value="F:phosphorelay sensor kinase activity"/>
    <property type="evidence" value="ECO:0007669"/>
    <property type="project" value="InterPro"/>
</dbReference>
<evidence type="ECO:0000256" key="11">
    <source>
        <dbReference type="SAM" id="Phobius"/>
    </source>
</evidence>
<dbReference type="SUPFAM" id="SSF158472">
    <property type="entry name" value="HAMP domain-like"/>
    <property type="match status" value="1"/>
</dbReference>
<evidence type="ECO:0000256" key="10">
    <source>
        <dbReference type="ARBA" id="ARBA00023136"/>
    </source>
</evidence>
<dbReference type="PROSITE" id="PS50109">
    <property type="entry name" value="HIS_KIN"/>
    <property type="match status" value="1"/>
</dbReference>
<keyword evidence="9" id="KW-0902">Two-component regulatory system</keyword>
<evidence type="ECO:0000256" key="5">
    <source>
        <dbReference type="ARBA" id="ARBA00022679"/>
    </source>
</evidence>
<dbReference type="SUPFAM" id="SSF55874">
    <property type="entry name" value="ATPase domain of HSP90 chaperone/DNA topoisomerase II/histidine kinase"/>
    <property type="match status" value="1"/>
</dbReference>
<evidence type="ECO:0000259" key="13">
    <source>
        <dbReference type="PROSITE" id="PS50885"/>
    </source>
</evidence>
<dbReference type="Pfam" id="PF00672">
    <property type="entry name" value="HAMP"/>
    <property type="match status" value="1"/>
</dbReference>
<keyword evidence="7" id="KW-0418">Kinase</keyword>
<feature type="transmembrane region" description="Helical" evidence="11">
    <location>
        <begin position="168"/>
        <end position="187"/>
    </location>
</feature>
<organism evidence="14 15">
    <name type="scientific">Acetobacter vaccinii</name>
    <dbReference type="NCBI Taxonomy" id="2592655"/>
    <lineage>
        <taxon>Bacteria</taxon>
        <taxon>Pseudomonadati</taxon>
        <taxon>Pseudomonadota</taxon>
        <taxon>Alphaproteobacteria</taxon>
        <taxon>Acetobacterales</taxon>
        <taxon>Acetobacteraceae</taxon>
        <taxon>Acetobacter</taxon>
    </lineage>
</organism>
<evidence type="ECO:0000256" key="7">
    <source>
        <dbReference type="ARBA" id="ARBA00022777"/>
    </source>
</evidence>
<feature type="domain" description="Histidine kinase" evidence="12">
    <location>
        <begin position="250"/>
        <end position="473"/>
    </location>
</feature>
<evidence type="ECO:0000256" key="1">
    <source>
        <dbReference type="ARBA" id="ARBA00000085"/>
    </source>
</evidence>
<gene>
    <name evidence="14" type="ORF">FLP30_08060</name>
</gene>
<accession>A0A5C1YPD5</accession>
<evidence type="ECO:0000256" key="2">
    <source>
        <dbReference type="ARBA" id="ARBA00004370"/>
    </source>
</evidence>
<evidence type="ECO:0000259" key="12">
    <source>
        <dbReference type="PROSITE" id="PS50109"/>
    </source>
</evidence>
<dbReference type="PANTHER" id="PTHR45436:SF8">
    <property type="entry name" value="HISTIDINE KINASE"/>
    <property type="match status" value="1"/>
</dbReference>
<dbReference type="EC" id="2.7.13.3" evidence="3"/>
<dbReference type="InterPro" id="IPR003594">
    <property type="entry name" value="HATPase_dom"/>
</dbReference>
<dbReference type="Pfam" id="PF02518">
    <property type="entry name" value="HATPase_c"/>
    <property type="match status" value="1"/>
</dbReference>
<dbReference type="InterPro" id="IPR003661">
    <property type="entry name" value="HisK_dim/P_dom"/>
</dbReference>
<dbReference type="InterPro" id="IPR003660">
    <property type="entry name" value="HAMP_dom"/>
</dbReference>
<dbReference type="KEGG" id="acek:FLP30_08060"/>
<dbReference type="InterPro" id="IPR036097">
    <property type="entry name" value="HisK_dim/P_sf"/>
</dbReference>
<dbReference type="PANTHER" id="PTHR45436">
    <property type="entry name" value="SENSOR HISTIDINE KINASE YKOH"/>
    <property type="match status" value="1"/>
</dbReference>
<dbReference type="CDD" id="cd00082">
    <property type="entry name" value="HisKA"/>
    <property type="match status" value="1"/>
</dbReference>
<dbReference type="InterPro" id="IPR005467">
    <property type="entry name" value="His_kinase_dom"/>
</dbReference>
<sequence length="483" mass="52983">MTAGQNTQRPSRFAWLKSVSMVFGLAYGALFITSTLLFLSVIWWSTIGMLEQRTEHSTMLDASALLATWTTTGLGGLAETINMRLAQDLDDDALYLLCSPDGRIIAGNLAHWPSSLQREDTWYTLNVQRDGESNQARLRAWLLPDGYRLLVGRDIRGRAQFQRIFNNILLWTCGVVALLAASGGWAIRAMFRRIIHSINHTTVAITRGDISQRIPLRGAEDELDDVARTINDMLDRICRLMAGVTQVSNNIAHDLRTPITRARAELENAARHARTEDDLRLAIDQAILNLDNVAGICSAMLRVAQIESGVRRSAFSHFDLVPAIQDTIELYDALAEDRGLSLTTSLPAQLPFFGDRTMIQQVVANLLDNAIKFSAPQTCITLSVSLQTVEPPTDSASNQVFRLEIRDRGIGMSAAEMALAPERFFRAEKARTTAGSGLGLTLVQAIVHLHGGTMALADNTPGLVVTLDLPVVAAPPAEDRQSS</sequence>
<comment type="catalytic activity">
    <reaction evidence="1">
        <text>ATP + protein L-histidine = ADP + protein N-phospho-L-histidine.</text>
        <dbReference type="EC" id="2.7.13.3"/>
    </reaction>
</comment>
<dbReference type="InterPro" id="IPR004358">
    <property type="entry name" value="Sig_transdc_His_kin-like_C"/>
</dbReference>
<dbReference type="Gene3D" id="6.10.340.10">
    <property type="match status" value="1"/>
</dbReference>
<dbReference type="SMART" id="SM00387">
    <property type="entry name" value="HATPase_c"/>
    <property type="match status" value="1"/>
</dbReference>
<dbReference type="SMART" id="SM00304">
    <property type="entry name" value="HAMP"/>
    <property type="match status" value="1"/>
</dbReference>
<feature type="domain" description="HAMP" evidence="13">
    <location>
        <begin position="189"/>
        <end position="242"/>
    </location>
</feature>
<dbReference type="GO" id="GO:0005886">
    <property type="term" value="C:plasma membrane"/>
    <property type="evidence" value="ECO:0007669"/>
    <property type="project" value="TreeGrafter"/>
</dbReference>
<dbReference type="InterPro" id="IPR036890">
    <property type="entry name" value="HATPase_C_sf"/>
</dbReference>